<dbReference type="InterPro" id="IPR013321">
    <property type="entry name" value="Arc_rbn_hlx_hlx"/>
</dbReference>
<gene>
    <name evidence="1" type="ORF">TW81_02280</name>
</gene>
<dbReference type="EMBL" id="JXXV01000006">
    <property type="protein sequence ID" value="KJY84926.1"/>
    <property type="molecule type" value="Genomic_DNA"/>
</dbReference>
<comment type="caution">
    <text evidence="1">The sequence shown here is derived from an EMBL/GenBank/DDBJ whole genome shotgun (WGS) entry which is preliminary data.</text>
</comment>
<dbReference type="Proteomes" id="UP000033673">
    <property type="component" value="Unassembled WGS sequence"/>
</dbReference>
<evidence type="ECO:0000313" key="1">
    <source>
        <dbReference type="EMBL" id="KJY84926.1"/>
    </source>
</evidence>
<dbReference type="GO" id="GO:0006355">
    <property type="term" value="P:regulation of DNA-templated transcription"/>
    <property type="evidence" value="ECO:0007669"/>
    <property type="project" value="InterPro"/>
</dbReference>
<dbReference type="AlphaFoldDB" id="A0A0F4NS79"/>
<organism evidence="1 2">
    <name type="scientific">Vibrio galatheae</name>
    <dbReference type="NCBI Taxonomy" id="579748"/>
    <lineage>
        <taxon>Bacteria</taxon>
        <taxon>Pseudomonadati</taxon>
        <taxon>Pseudomonadota</taxon>
        <taxon>Gammaproteobacteria</taxon>
        <taxon>Vibrionales</taxon>
        <taxon>Vibrionaceae</taxon>
        <taxon>Vibrio</taxon>
    </lineage>
</organism>
<dbReference type="Gene3D" id="1.10.1220.10">
    <property type="entry name" value="Met repressor-like"/>
    <property type="match status" value="1"/>
</dbReference>
<protein>
    <submittedName>
        <fullName evidence="1">Uncharacterized protein</fullName>
    </submittedName>
</protein>
<keyword evidence="2" id="KW-1185">Reference proteome</keyword>
<name>A0A0F4NS79_9VIBR</name>
<reference evidence="1 2" key="1">
    <citation type="journal article" date="2015" name="BMC Genomics">
        <title>Genome mining reveals unlocked bioactive potential of marine Gram-negative bacteria.</title>
        <authorList>
            <person name="Machado H."/>
            <person name="Sonnenschein E.C."/>
            <person name="Melchiorsen J."/>
            <person name="Gram L."/>
        </authorList>
    </citation>
    <scope>NUCLEOTIDE SEQUENCE [LARGE SCALE GENOMIC DNA]</scope>
    <source>
        <strain evidence="1 2">S2757</strain>
    </source>
</reference>
<sequence length="114" mass="13074">MNAEIIGRLSASFDDDDKQDLSDFPTAEEVKNIARVVKQKIAEAIYDLTLETLRKQIKLGHTRFFVDVSEFQLELLDDAEFDRVLEPTLTKLKELGYVIYEDHISADSFGFEAE</sequence>
<accession>A0A0F4NS79</accession>
<dbReference type="PATRIC" id="fig|579748.3.peg.473"/>
<evidence type="ECO:0000313" key="2">
    <source>
        <dbReference type="Proteomes" id="UP000033673"/>
    </source>
</evidence>
<proteinExistence type="predicted"/>